<dbReference type="CDD" id="cd10030">
    <property type="entry name" value="UDG-F4_TTUDGA_SPO1dp_like"/>
    <property type="match status" value="1"/>
</dbReference>
<dbReference type="InterPro" id="IPR051536">
    <property type="entry name" value="UDG_Type-4/5"/>
</dbReference>
<evidence type="ECO:0000256" key="3">
    <source>
        <dbReference type="ARBA" id="ARBA00012030"/>
    </source>
</evidence>
<dbReference type="Gene3D" id="3.40.470.10">
    <property type="entry name" value="Uracil-DNA glycosylase-like domain"/>
    <property type="match status" value="1"/>
</dbReference>
<dbReference type="Proteomes" id="UP000178520">
    <property type="component" value="Unassembled WGS sequence"/>
</dbReference>
<organism evidence="13 14">
    <name type="scientific">Candidatus Yanofskybacteria bacterium RIFCSPHIGHO2_01_FULL_41_21</name>
    <dbReference type="NCBI Taxonomy" id="1802660"/>
    <lineage>
        <taxon>Bacteria</taxon>
        <taxon>Candidatus Yanofskyibacteriota</taxon>
    </lineage>
</organism>
<evidence type="ECO:0000313" key="13">
    <source>
        <dbReference type="EMBL" id="OGM97502.1"/>
    </source>
</evidence>
<dbReference type="Pfam" id="PF03167">
    <property type="entry name" value="UDG"/>
    <property type="match status" value="1"/>
</dbReference>
<proteinExistence type="inferred from homology"/>
<dbReference type="SUPFAM" id="SSF52141">
    <property type="entry name" value="Uracil-DNA glycosylase-like"/>
    <property type="match status" value="1"/>
</dbReference>
<evidence type="ECO:0000259" key="12">
    <source>
        <dbReference type="SMART" id="SM00986"/>
    </source>
</evidence>
<accession>A0A1F8E9P1</accession>
<evidence type="ECO:0000256" key="1">
    <source>
        <dbReference type="ARBA" id="ARBA00001400"/>
    </source>
</evidence>
<keyword evidence="11" id="KW-0234">DNA repair</keyword>
<evidence type="ECO:0000256" key="2">
    <source>
        <dbReference type="ARBA" id="ARBA00006521"/>
    </source>
</evidence>
<dbReference type="GO" id="GO:0006281">
    <property type="term" value="P:DNA repair"/>
    <property type="evidence" value="ECO:0007669"/>
    <property type="project" value="UniProtKB-KW"/>
</dbReference>
<dbReference type="SMART" id="SM00987">
    <property type="entry name" value="UreE_C"/>
    <property type="match status" value="1"/>
</dbReference>
<dbReference type="EC" id="3.2.2.27" evidence="3"/>
<dbReference type="STRING" id="1802660.A2735_02095"/>
<keyword evidence="8" id="KW-0378">Hydrolase</keyword>
<dbReference type="EMBL" id="MGJA01000012">
    <property type="protein sequence ID" value="OGM97502.1"/>
    <property type="molecule type" value="Genomic_DNA"/>
</dbReference>
<dbReference type="SMART" id="SM00986">
    <property type="entry name" value="UDG"/>
    <property type="match status" value="1"/>
</dbReference>
<comment type="similarity">
    <text evidence="2">Belongs to the uracil-DNA glycosylase (UDG) superfamily. Type 4 (UDGa) family.</text>
</comment>
<dbReference type="PANTHER" id="PTHR33693">
    <property type="entry name" value="TYPE-5 URACIL-DNA GLYCOSYLASE"/>
    <property type="match status" value="1"/>
</dbReference>
<dbReference type="GO" id="GO:0051539">
    <property type="term" value="F:4 iron, 4 sulfur cluster binding"/>
    <property type="evidence" value="ECO:0007669"/>
    <property type="project" value="UniProtKB-KW"/>
</dbReference>
<protein>
    <recommendedName>
        <fullName evidence="4">Type-4 uracil-DNA glycosylase</fullName>
        <ecNumber evidence="3">3.2.2.27</ecNumber>
    </recommendedName>
</protein>
<keyword evidence="7" id="KW-0227">DNA damage</keyword>
<evidence type="ECO:0000256" key="9">
    <source>
        <dbReference type="ARBA" id="ARBA00023004"/>
    </source>
</evidence>
<dbReference type="AlphaFoldDB" id="A0A1F8E9P1"/>
<dbReference type="InterPro" id="IPR036895">
    <property type="entry name" value="Uracil-DNA_glycosylase-like_sf"/>
</dbReference>
<keyword evidence="10" id="KW-0411">Iron-sulfur</keyword>
<keyword evidence="9" id="KW-0408">Iron</keyword>
<keyword evidence="5" id="KW-0004">4Fe-4S</keyword>
<dbReference type="InterPro" id="IPR005122">
    <property type="entry name" value="Uracil-DNA_glycosylase-like"/>
</dbReference>
<feature type="domain" description="Uracil-DNA glycosylase-like" evidence="12">
    <location>
        <begin position="37"/>
        <end position="193"/>
    </location>
</feature>
<evidence type="ECO:0000256" key="5">
    <source>
        <dbReference type="ARBA" id="ARBA00022485"/>
    </source>
</evidence>
<comment type="catalytic activity">
    <reaction evidence="1">
        <text>Hydrolyzes single-stranded DNA or mismatched double-stranded DNA and polynucleotides, releasing free uracil.</text>
        <dbReference type="EC" id="3.2.2.27"/>
    </reaction>
</comment>
<reference evidence="13 14" key="1">
    <citation type="journal article" date="2016" name="Nat. Commun.">
        <title>Thousands of microbial genomes shed light on interconnected biogeochemical processes in an aquifer system.</title>
        <authorList>
            <person name="Anantharaman K."/>
            <person name="Brown C.T."/>
            <person name="Hug L.A."/>
            <person name="Sharon I."/>
            <person name="Castelle C.J."/>
            <person name="Probst A.J."/>
            <person name="Thomas B.C."/>
            <person name="Singh A."/>
            <person name="Wilkins M.J."/>
            <person name="Karaoz U."/>
            <person name="Brodie E.L."/>
            <person name="Williams K.H."/>
            <person name="Hubbard S.S."/>
            <person name="Banfield J.F."/>
        </authorList>
    </citation>
    <scope>NUCLEOTIDE SEQUENCE [LARGE SCALE GENOMIC DNA]</scope>
</reference>
<dbReference type="GO" id="GO:0004844">
    <property type="term" value="F:uracil DNA N-glycosylase activity"/>
    <property type="evidence" value="ECO:0007669"/>
    <property type="project" value="UniProtKB-EC"/>
</dbReference>
<evidence type="ECO:0000256" key="11">
    <source>
        <dbReference type="ARBA" id="ARBA00023204"/>
    </source>
</evidence>
<comment type="caution">
    <text evidence="13">The sequence shown here is derived from an EMBL/GenBank/DDBJ whole genome shotgun (WGS) entry which is preliminary data.</text>
</comment>
<dbReference type="NCBIfam" id="TIGR00758">
    <property type="entry name" value="UDG_fam4"/>
    <property type="match status" value="1"/>
</dbReference>
<evidence type="ECO:0000256" key="6">
    <source>
        <dbReference type="ARBA" id="ARBA00022723"/>
    </source>
</evidence>
<gene>
    <name evidence="13" type="ORF">A2735_02095</name>
</gene>
<dbReference type="PANTHER" id="PTHR33693:SF1">
    <property type="entry name" value="TYPE-4 URACIL-DNA GLYCOSYLASE"/>
    <property type="match status" value="1"/>
</dbReference>
<keyword evidence="6" id="KW-0479">Metal-binding</keyword>
<sequence>MADNRDELLRAIKDEVLALEASPLYNERVSHGVFPVIGEGSHTANIMFVGEAPGKNEAKTGRPFAGAAGKILDQLLVSVGINRPDVYITNIVKDRPPFNRDPLPEEIIIYGPFLDRQIDIIQPKVIATLGRFSMEYIIRKFGLEKELKPISKMHGTSVTAQTSYGPIEIVAFYHPAVAIYNQHSKETLFEDFKILQKHKLI</sequence>
<evidence type="ECO:0000256" key="7">
    <source>
        <dbReference type="ARBA" id="ARBA00022763"/>
    </source>
</evidence>
<dbReference type="GO" id="GO:0046872">
    <property type="term" value="F:metal ion binding"/>
    <property type="evidence" value="ECO:0007669"/>
    <property type="project" value="UniProtKB-KW"/>
</dbReference>
<evidence type="ECO:0000256" key="8">
    <source>
        <dbReference type="ARBA" id="ARBA00022801"/>
    </source>
</evidence>
<evidence type="ECO:0000256" key="4">
    <source>
        <dbReference type="ARBA" id="ARBA00019403"/>
    </source>
</evidence>
<name>A0A1F8E9P1_9BACT</name>
<evidence type="ECO:0000256" key="10">
    <source>
        <dbReference type="ARBA" id="ARBA00023014"/>
    </source>
</evidence>
<evidence type="ECO:0000313" key="14">
    <source>
        <dbReference type="Proteomes" id="UP000178520"/>
    </source>
</evidence>
<dbReference type="InterPro" id="IPR005273">
    <property type="entry name" value="Ura-DNA_glyco_family4"/>
</dbReference>